<accession>A0A8H7AV56</accession>
<dbReference type="OrthoDB" id="3677120at2759"/>
<evidence type="ECO:0000313" key="2">
    <source>
        <dbReference type="EMBL" id="KAF7671878.1"/>
    </source>
</evidence>
<organism evidence="2 3">
    <name type="scientific">Alternaria burnsii</name>
    <dbReference type="NCBI Taxonomy" id="1187904"/>
    <lineage>
        <taxon>Eukaryota</taxon>
        <taxon>Fungi</taxon>
        <taxon>Dikarya</taxon>
        <taxon>Ascomycota</taxon>
        <taxon>Pezizomycotina</taxon>
        <taxon>Dothideomycetes</taxon>
        <taxon>Pleosporomycetidae</taxon>
        <taxon>Pleosporales</taxon>
        <taxon>Pleosporineae</taxon>
        <taxon>Pleosporaceae</taxon>
        <taxon>Alternaria</taxon>
        <taxon>Alternaria sect. Alternaria</taxon>
    </lineage>
</organism>
<gene>
    <name evidence="2" type="ORF">GT037_010101</name>
</gene>
<reference evidence="2" key="1">
    <citation type="submission" date="2020-01" db="EMBL/GenBank/DDBJ databases">
        <authorList>
            <person name="Feng Z.H.Z."/>
        </authorList>
    </citation>
    <scope>NUCLEOTIDE SEQUENCE</scope>
    <source>
        <strain evidence="2">CBS107.38</strain>
    </source>
</reference>
<evidence type="ECO:0000313" key="3">
    <source>
        <dbReference type="Proteomes" id="UP000596902"/>
    </source>
</evidence>
<dbReference type="EMBL" id="JAAABM010000019">
    <property type="protein sequence ID" value="KAF7671878.1"/>
    <property type="molecule type" value="Genomic_DNA"/>
</dbReference>
<feature type="signal peptide" evidence="1">
    <location>
        <begin position="1"/>
        <end position="18"/>
    </location>
</feature>
<evidence type="ECO:0000256" key="1">
    <source>
        <dbReference type="SAM" id="SignalP"/>
    </source>
</evidence>
<dbReference type="Proteomes" id="UP000596902">
    <property type="component" value="Unassembled WGS sequence"/>
</dbReference>
<proteinExistence type="predicted"/>
<dbReference type="RefSeq" id="XP_038782239.1">
    <property type="nucleotide sequence ID" value="XM_038935148.1"/>
</dbReference>
<dbReference type="GeneID" id="62208326"/>
<reference evidence="2" key="2">
    <citation type="submission" date="2020-08" db="EMBL/GenBank/DDBJ databases">
        <title>Draft Genome Sequence of Cumin Blight Pathogen Alternaria burnsii.</title>
        <authorList>
            <person name="Feng Z."/>
        </authorList>
    </citation>
    <scope>NUCLEOTIDE SEQUENCE</scope>
    <source>
        <strain evidence="2">CBS107.38</strain>
    </source>
</reference>
<protein>
    <submittedName>
        <fullName evidence="2">Uncharacterized protein</fullName>
    </submittedName>
</protein>
<name>A0A8H7AV56_9PLEO</name>
<sequence>MMHYVFTLLPMLAAMGASSPLVPRQEDWDGTQTGGIFCEKRLMPNWGDCRNIMNGNAYFGEGSNPDMSVCVIPRECRIWTQGNCRISFCNNENYEVCDSASSWGSRARAIEDGCDESTGGYQSPAPPADWTEVAIRLNTNWRLMSTATATSYKEITVEENKAELQTLMAEIDSPAAVSEANGLKNRQADRFSDVITSYNVYKPGSAVFVAQVPGGGSYTVSESKTQTFSISASASLGASAWDAVSAEIGVSAGYSTSQTSSTSVTINIDCGGRTGQVYWRPFFDQYEGTLESDGRRVTIWVPKDTEASRMNFDYQCTG</sequence>
<keyword evidence="1" id="KW-0732">Signal</keyword>
<keyword evidence="3" id="KW-1185">Reference proteome</keyword>
<feature type="chain" id="PRO_5034431893" evidence="1">
    <location>
        <begin position="19"/>
        <end position="318"/>
    </location>
</feature>
<dbReference type="AlphaFoldDB" id="A0A8H7AV56"/>
<comment type="caution">
    <text evidence="2">The sequence shown here is derived from an EMBL/GenBank/DDBJ whole genome shotgun (WGS) entry which is preliminary data.</text>
</comment>